<dbReference type="Pfam" id="PF08721">
    <property type="entry name" value="Tn7_Tnp_TnsA_C"/>
    <property type="match status" value="1"/>
</dbReference>
<dbReference type="SUPFAM" id="SSF52980">
    <property type="entry name" value="Restriction endonuclease-like"/>
    <property type="match status" value="1"/>
</dbReference>
<evidence type="ECO:0000313" key="4">
    <source>
        <dbReference type="Proteomes" id="UP000308038"/>
    </source>
</evidence>
<evidence type="ECO:0000313" key="3">
    <source>
        <dbReference type="EMBL" id="THG40693.1"/>
    </source>
</evidence>
<sequence length="281" mass="32108">MKRPTSPYLFNEQRFAKWTAEGRGTGHRLDYKPWLRITNVPSRGLRSRLKSTTHGRVMHMMSNLERNAVFEFEWRGVLDIREQFPLDREKTRRIAAAMGMRHPRDPSSRVDIVMTTDLVIDGATPEGSRVMPYAVKTVQDLAKPSVQRKFELERRYWESLGMRLGLLTDRQLRGSRFENIRWLRDWHWTENVNGYDAARWRRTAELAMHIVSSMQGRSVGEVCAAIAAAEGVTAGTAFSVLRHLGARKRLLVDVDLPRPLLRDPIERFALPTSAAAAGTAA</sequence>
<dbReference type="Proteomes" id="UP000308038">
    <property type="component" value="Unassembled WGS sequence"/>
</dbReference>
<dbReference type="RefSeq" id="WP_136451304.1">
    <property type="nucleotide sequence ID" value="NZ_SSTI01000004.1"/>
</dbReference>
<dbReference type="InterPro" id="IPR011335">
    <property type="entry name" value="Restrct_endonuc-II-like"/>
</dbReference>
<proteinExistence type="predicted"/>
<accession>A0ABY2QJR2</accession>
<dbReference type="InterPro" id="IPR011856">
    <property type="entry name" value="tRNA_endonuc-like_dom_sf"/>
</dbReference>
<name>A0ABY2QJR2_9SPHN</name>
<dbReference type="InterPro" id="IPR014833">
    <property type="entry name" value="TnsA_N"/>
</dbReference>
<dbReference type="InterPro" id="IPR036388">
    <property type="entry name" value="WH-like_DNA-bd_sf"/>
</dbReference>
<dbReference type="EMBL" id="SSTI01000004">
    <property type="protein sequence ID" value="THG40693.1"/>
    <property type="molecule type" value="Genomic_DNA"/>
</dbReference>
<comment type="caution">
    <text evidence="3">The sequence shown here is derived from an EMBL/GenBank/DDBJ whole genome shotgun (WGS) entry which is preliminary data.</text>
</comment>
<dbReference type="Pfam" id="PF08722">
    <property type="entry name" value="Tn7_TnsA-like_N"/>
    <property type="match status" value="1"/>
</dbReference>
<reference evidence="3 4" key="1">
    <citation type="submission" date="2019-04" db="EMBL/GenBank/DDBJ databases">
        <title>Microbes associate with the intestines of laboratory mice.</title>
        <authorList>
            <person name="Navarre W."/>
            <person name="Wong E."/>
            <person name="Huang K.C."/>
            <person name="Tropini C."/>
            <person name="Ng K."/>
            <person name="Yu B."/>
        </authorList>
    </citation>
    <scope>NUCLEOTIDE SEQUENCE [LARGE SCALE GENOMIC DNA]</scope>
    <source>
        <strain evidence="3 4">NM83_B4-11</strain>
    </source>
</reference>
<evidence type="ECO:0008006" key="5">
    <source>
        <dbReference type="Google" id="ProtNLM"/>
    </source>
</evidence>
<dbReference type="Gene3D" id="1.10.10.10">
    <property type="entry name" value="Winged helix-like DNA-binding domain superfamily/Winged helix DNA-binding domain"/>
    <property type="match status" value="1"/>
</dbReference>
<gene>
    <name evidence="3" type="ORF">E5988_07760</name>
</gene>
<keyword evidence="4" id="KW-1185">Reference proteome</keyword>
<dbReference type="InterPro" id="IPR014832">
    <property type="entry name" value="TnsA_C"/>
</dbReference>
<feature type="domain" description="TnsA endonuclease C-terminal" evidence="1">
    <location>
        <begin position="176"/>
        <end position="253"/>
    </location>
</feature>
<protein>
    <recommendedName>
        <fullName evidence="5">Heteromeric transposase endonuclease subunit TnsA</fullName>
    </recommendedName>
</protein>
<organism evidence="3 4">
    <name type="scientific">Sphingomonas olei</name>
    <dbReference type="NCBI Taxonomy" id="1886787"/>
    <lineage>
        <taxon>Bacteria</taxon>
        <taxon>Pseudomonadati</taxon>
        <taxon>Pseudomonadota</taxon>
        <taxon>Alphaproteobacteria</taxon>
        <taxon>Sphingomonadales</taxon>
        <taxon>Sphingomonadaceae</taxon>
        <taxon>Sphingomonas</taxon>
    </lineage>
</organism>
<dbReference type="Gene3D" id="3.40.1350.10">
    <property type="match status" value="1"/>
</dbReference>
<evidence type="ECO:0000259" key="1">
    <source>
        <dbReference type="Pfam" id="PF08721"/>
    </source>
</evidence>
<evidence type="ECO:0000259" key="2">
    <source>
        <dbReference type="Pfam" id="PF08722"/>
    </source>
</evidence>
<feature type="domain" description="TnsA endonuclease N-terminal" evidence="2">
    <location>
        <begin position="77"/>
        <end position="169"/>
    </location>
</feature>
<dbReference type="CDD" id="cd22362">
    <property type="entry name" value="TnsA_endonuclease-like"/>
    <property type="match status" value="1"/>
</dbReference>